<dbReference type="PROSITE" id="PS00463">
    <property type="entry name" value="ZN2_CY6_FUNGAL_1"/>
    <property type="match status" value="1"/>
</dbReference>
<dbReference type="SMART" id="SM00066">
    <property type="entry name" value="GAL4"/>
    <property type="match status" value="1"/>
</dbReference>
<dbReference type="CDD" id="cd12148">
    <property type="entry name" value="fungal_TF_MHR"/>
    <property type="match status" value="1"/>
</dbReference>
<evidence type="ECO:0000256" key="5">
    <source>
        <dbReference type="SAM" id="MobiDB-lite"/>
    </source>
</evidence>
<dbReference type="GO" id="GO:0003677">
    <property type="term" value="F:DNA binding"/>
    <property type="evidence" value="ECO:0007669"/>
    <property type="project" value="UniProtKB-KW"/>
</dbReference>
<proteinExistence type="predicted"/>
<dbReference type="PANTHER" id="PTHR47785">
    <property type="entry name" value="ZN(II)2CYS6 TRANSCRIPTION FACTOR (EUROFUNG)-RELATED-RELATED"/>
    <property type="match status" value="1"/>
</dbReference>
<evidence type="ECO:0000256" key="2">
    <source>
        <dbReference type="ARBA" id="ARBA00023125"/>
    </source>
</evidence>
<dbReference type="SUPFAM" id="SSF57701">
    <property type="entry name" value="Zn2/Cys6 DNA-binding domain"/>
    <property type="match status" value="1"/>
</dbReference>
<sequence>MRRQAQSPRGNPPSLLGKRTRTEAIQTFEEESTATRTRSHPAQRPRTRATVACSVCRARKTRCDGRQPVCGYCASTGSTCQYDIADASTDRSLCHDMGVQILHAIEQLTQLVKDQPPQTITNNISNHQGPIPSSSLNEPIQNVPVPASPHEGKFSEGLDSIFGWHVFQPGLDSIPVDDGRPIPMPDELPPIKFSELSRFQSNYCRVVHNVNPILDLTTLDQYVSHIAENGFDWTTRTCLVALVCAIGALCQDKTTETPSSPPTADPNDDVMVAYRFWSVACKRLGRAMCQNTLESAQCLCLAGKSTLSARSPSSQPISSAIEHSIFYTTYKSEVEVRYELAIPGSVLEHIEDQLVFPSPPTPDNSQLSNLDNETITWYYYLADIAARHLINRIIKVRVKVDDTPNEAQARAMLHDYKLFGSQLEDWYKSLPSDISFPPPSSSITFEPNQLIRILRSRYLCIRELLCRPFVRICLNSSLNLPAELVDEIASVASEGLQYCAWRLQAMCSMDRLDHGLWIWVRNNTACSLILIGAARSYKFPSLNAASRMWVPDNWHDVIMSFLNGLEIFSKETRGGVSDCYKLICRNIEEFHDS</sequence>
<name>A0A9X0B5Z1_9EURO</name>
<dbReference type="GO" id="GO:0008270">
    <property type="term" value="F:zinc ion binding"/>
    <property type="evidence" value="ECO:0007669"/>
    <property type="project" value="InterPro"/>
</dbReference>
<evidence type="ECO:0000259" key="6">
    <source>
        <dbReference type="PROSITE" id="PS50048"/>
    </source>
</evidence>
<keyword evidence="1" id="KW-0805">Transcription regulation</keyword>
<comment type="caution">
    <text evidence="7">The sequence shown here is derived from an EMBL/GenBank/DDBJ whole genome shotgun (WGS) entry which is preliminary data.</text>
</comment>
<gene>
    <name evidence="7" type="ORF">N7496_000310</name>
</gene>
<dbReference type="AlphaFoldDB" id="A0A9X0B5Z1"/>
<evidence type="ECO:0000313" key="8">
    <source>
        <dbReference type="Proteomes" id="UP001147782"/>
    </source>
</evidence>
<feature type="domain" description="Zn(2)-C6 fungal-type" evidence="6">
    <location>
        <begin position="52"/>
        <end position="82"/>
    </location>
</feature>
<dbReference type="InterPro" id="IPR001138">
    <property type="entry name" value="Zn2Cys6_DnaBD"/>
</dbReference>
<dbReference type="GeneID" id="81432418"/>
<dbReference type="EMBL" id="JAPZBS010000001">
    <property type="protein sequence ID" value="KAJ5389242.1"/>
    <property type="molecule type" value="Genomic_DNA"/>
</dbReference>
<evidence type="ECO:0000313" key="7">
    <source>
        <dbReference type="EMBL" id="KAJ5389242.1"/>
    </source>
</evidence>
<dbReference type="Pfam" id="PF00172">
    <property type="entry name" value="Zn_clus"/>
    <property type="match status" value="1"/>
</dbReference>
<organism evidence="7 8">
    <name type="scientific">Penicillium cataractarum</name>
    <dbReference type="NCBI Taxonomy" id="2100454"/>
    <lineage>
        <taxon>Eukaryota</taxon>
        <taxon>Fungi</taxon>
        <taxon>Dikarya</taxon>
        <taxon>Ascomycota</taxon>
        <taxon>Pezizomycotina</taxon>
        <taxon>Eurotiomycetes</taxon>
        <taxon>Eurotiomycetidae</taxon>
        <taxon>Eurotiales</taxon>
        <taxon>Aspergillaceae</taxon>
        <taxon>Penicillium</taxon>
    </lineage>
</organism>
<dbReference type="Gene3D" id="4.10.240.10">
    <property type="entry name" value="Zn(2)-C6 fungal-type DNA-binding domain"/>
    <property type="match status" value="1"/>
</dbReference>
<evidence type="ECO:0000256" key="1">
    <source>
        <dbReference type="ARBA" id="ARBA00023015"/>
    </source>
</evidence>
<dbReference type="InterPro" id="IPR053181">
    <property type="entry name" value="EcdB-like_regulator"/>
</dbReference>
<keyword evidence="4" id="KW-0539">Nucleus</keyword>
<keyword evidence="2" id="KW-0238">DNA-binding</keyword>
<dbReference type="RefSeq" id="XP_056559970.1">
    <property type="nucleotide sequence ID" value="XM_056693241.1"/>
</dbReference>
<dbReference type="PROSITE" id="PS50048">
    <property type="entry name" value="ZN2_CY6_FUNGAL_2"/>
    <property type="match status" value="1"/>
</dbReference>
<dbReference type="GO" id="GO:0000981">
    <property type="term" value="F:DNA-binding transcription factor activity, RNA polymerase II-specific"/>
    <property type="evidence" value="ECO:0007669"/>
    <property type="project" value="InterPro"/>
</dbReference>
<dbReference type="OrthoDB" id="4356994at2759"/>
<keyword evidence="3" id="KW-0804">Transcription</keyword>
<keyword evidence="8" id="KW-1185">Reference proteome</keyword>
<reference evidence="7" key="2">
    <citation type="journal article" date="2023" name="IMA Fungus">
        <title>Comparative genomic study of the Penicillium genus elucidates a diverse pangenome and 15 lateral gene transfer events.</title>
        <authorList>
            <person name="Petersen C."/>
            <person name="Sorensen T."/>
            <person name="Nielsen M.R."/>
            <person name="Sondergaard T.E."/>
            <person name="Sorensen J.L."/>
            <person name="Fitzpatrick D.A."/>
            <person name="Frisvad J.C."/>
            <person name="Nielsen K.L."/>
        </authorList>
    </citation>
    <scope>NUCLEOTIDE SEQUENCE</scope>
    <source>
        <strain evidence="7">IBT 29864</strain>
    </source>
</reference>
<dbReference type="InterPro" id="IPR036864">
    <property type="entry name" value="Zn2-C6_fun-type_DNA-bd_sf"/>
</dbReference>
<protein>
    <recommendedName>
        <fullName evidence="6">Zn(2)-C6 fungal-type domain-containing protein</fullName>
    </recommendedName>
</protein>
<feature type="region of interest" description="Disordered" evidence="5">
    <location>
        <begin position="1"/>
        <end position="21"/>
    </location>
</feature>
<dbReference type="PANTHER" id="PTHR47785:SF5">
    <property type="entry name" value="ZN(II)2CYS6 TRANSCRIPTION FACTOR (EUROFUNG)"/>
    <property type="match status" value="1"/>
</dbReference>
<dbReference type="Proteomes" id="UP001147782">
    <property type="component" value="Unassembled WGS sequence"/>
</dbReference>
<reference evidence="7" key="1">
    <citation type="submission" date="2022-11" db="EMBL/GenBank/DDBJ databases">
        <authorList>
            <person name="Petersen C."/>
        </authorList>
    </citation>
    <scope>NUCLEOTIDE SEQUENCE</scope>
    <source>
        <strain evidence="7">IBT 29864</strain>
    </source>
</reference>
<accession>A0A9X0B5Z1</accession>
<evidence type="ECO:0000256" key="4">
    <source>
        <dbReference type="ARBA" id="ARBA00023242"/>
    </source>
</evidence>
<dbReference type="CDD" id="cd00067">
    <property type="entry name" value="GAL4"/>
    <property type="match status" value="1"/>
</dbReference>
<evidence type="ECO:0000256" key="3">
    <source>
        <dbReference type="ARBA" id="ARBA00023163"/>
    </source>
</evidence>